<protein>
    <recommendedName>
        <fullName evidence="3">Aminoglycoside 3'-phosphotransferase</fullName>
        <ecNumber evidence="2">2.7.1.95</ecNumber>
    </recommendedName>
</protein>
<dbReference type="InterPro" id="IPR051678">
    <property type="entry name" value="AGP_Transferase"/>
</dbReference>
<name>A0A4Q2UGS5_9BACT</name>
<dbReference type="PANTHER" id="PTHR21310">
    <property type="entry name" value="AMINOGLYCOSIDE PHOSPHOTRANSFERASE-RELATED-RELATED"/>
    <property type="match status" value="1"/>
</dbReference>
<dbReference type="GO" id="GO:0008910">
    <property type="term" value="F:kanamycin kinase activity"/>
    <property type="evidence" value="ECO:0007669"/>
    <property type="project" value="UniProtKB-EC"/>
</dbReference>
<keyword evidence="5 10" id="KW-0547">Nucleotide-binding</keyword>
<dbReference type="EC" id="2.7.1.95" evidence="2"/>
<evidence type="ECO:0000256" key="12">
    <source>
        <dbReference type="PIRSR" id="PIRSR000706-2"/>
    </source>
</evidence>
<evidence type="ECO:0000256" key="4">
    <source>
        <dbReference type="ARBA" id="ARBA00022679"/>
    </source>
</evidence>
<dbReference type="Gene3D" id="3.30.200.20">
    <property type="entry name" value="Phosphorylase Kinase, domain 1"/>
    <property type="match status" value="1"/>
</dbReference>
<evidence type="ECO:0000256" key="8">
    <source>
        <dbReference type="ARBA" id="ARBA00023251"/>
    </source>
</evidence>
<comment type="catalytic activity">
    <reaction evidence="9">
        <text>kanamycin A + ATP = kanamycin 3'-phosphate + ADP + H(+)</text>
        <dbReference type="Rhea" id="RHEA:24256"/>
        <dbReference type="ChEBI" id="CHEBI:15378"/>
        <dbReference type="ChEBI" id="CHEBI:30616"/>
        <dbReference type="ChEBI" id="CHEBI:57909"/>
        <dbReference type="ChEBI" id="CHEBI:58214"/>
        <dbReference type="ChEBI" id="CHEBI:456216"/>
        <dbReference type="EC" id="2.7.1.95"/>
    </reaction>
</comment>
<dbReference type="RefSeq" id="WP_129606449.1">
    <property type="nucleotide sequence ID" value="NZ_SBLB01000013.1"/>
</dbReference>
<dbReference type="EMBL" id="SBLB01000013">
    <property type="protein sequence ID" value="RYC66611.1"/>
    <property type="molecule type" value="Genomic_DNA"/>
</dbReference>
<dbReference type="Gene3D" id="3.90.1200.10">
    <property type="match status" value="1"/>
</dbReference>
<comment type="similarity">
    <text evidence="1 10">Belongs to the aminoglycoside phosphotransferase family.</text>
</comment>
<evidence type="ECO:0000256" key="1">
    <source>
        <dbReference type="ARBA" id="ARBA00006219"/>
    </source>
</evidence>
<keyword evidence="12" id="KW-0460">Magnesium</keyword>
<evidence type="ECO:0000256" key="11">
    <source>
        <dbReference type="PIRSR" id="PIRSR000706-1"/>
    </source>
</evidence>
<dbReference type="PIRSF" id="PIRSF000706">
    <property type="entry name" value="Kanamycin_kin"/>
    <property type="match status" value="1"/>
</dbReference>
<comment type="caution">
    <text evidence="14">The sequence shown here is derived from an EMBL/GenBank/DDBJ whole genome shotgun (WGS) entry which is preliminary data.</text>
</comment>
<feature type="binding site" evidence="12">
    <location>
        <position position="209"/>
    </location>
    <ligand>
        <name>Mg(2+)</name>
        <dbReference type="ChEBI" id="CHEBI:18420"/>
    </ligand>
</feature>
<proteinExistence type="inferred from homology"/>
<evidence type="ECO:0000313" key="14">
    <source>
        <dbReference type="EMBL" id="RYC66611.1"/>
    </source>
</evidence>
<feature type="binding site" evidence="12">
    <location>
        <position position="196"/>
    </location>
    <ligand>
        <name>Mg(2+)</name>
        <dbReference type="ChEBI" id="CHEBI:18420"/>
    </ligand>
</feature>
<dbReference type="InterPro" id="IPR024165">
    <property type="entry name" value="Kan/Strep_kinase"/>
</dbReference>
<reference evidence="14 15" key="1">
    <citation type="submission" date="2019-01" db="EMBL/GenBank/DDBJ databases">
        <title>Spirosoma flava sp. nov., a propanil-degrading bacterium isolated from herbicide-contaminated soil.</title>
        <authorList>
            <person name="Zhang L."/>
            <person name="Jiang J.-D."/>
        </authorList>
    </citation>
    <scope>NUCLEOTIDE SEQUENCE [LARGE SCALE GENOMIC DNA]</scope>
    <source>
        <strain evidence="14 15">TY50</strain>
    </source>
</reference>
<dbReference type="GO" id="GO:0046677">
    <property type="term" value="P:response to antibiotic"/>
    <property type="evidence" value="ECO:0007669"/>
    <property type="project" value="UniProtKB-KW"/>
</dbReference>
<dbReference type="SUPFAM" id="SSF56112">
    <property type="entry name" value="Protein kinase-like (PK-like)"/>
    <property type="match status" value="1"/>
</dbReference>
<feature type="active site" description="Proton acceptor" evidence="11">
    <location>
        <position position="191"/>
    </location>
</feature>
<dbReference type="Pfam" id="PF01636">
    <property type="entry name" value="APH"/>
    <property type="match status" value="1"/>
</dbReference>
<keyword evidence="6 10" id="KW-0418">Kinase</keyword>
<sequence>MNTKIAIELPEPIARFLGKARLIPTTVGESPCPVYRFKRGNDSFFLKMCSRVYSPTTFSVRREADVLGWLSGQLNVPEVVGVAESSEGEFMITRSVPGQPLYQRIDAQQPVLHLFQEALAQLQALPITTCPFDGGVAFRLKELEYLLANGLLAEEYDLHQWPDVEANNPQEFVAHLFATQPTEELVFAHGDLTDSNLFVDAQDRLYFIDWGRGGVADRWMDRALVYHNLLEEVSPTQADAFLAELGEADNPRKRVFYEQLDELF</sequence>
<feature type="domain" description="Aminoglycoside phosphotransferase" evidence="13">
    <location>
        <begin position="34"/>
        <end position="251"/>
    </location>
</feature>
<evidence type="ECO:0000256" key="10">
    <source>
        <dbReference type="PIRNR" id="PIRNR000706"/>
    </source>
</evidence>
<evidence type="ECO:0000256" key="6">
    <source>
        <dbReference type="ARBA" id="ARBA00022777"/>
    </source>
</evidence>
<accession>A0A4Q2UGS5</accession>
<keyword evidence="8 10" id="KW-0046">Antibiotic resistance</keyword>
<dbReference type="PANTHER" id="PTHR21310:SF41">
    <property type="entry name" value="3'-PHOSPHOTRANSFERASE, PUTATIVE-RELATED"/>
    <property type="match status" value="1"/>
</dbReference>
<dbReference type="InterPro" id="IPR002575">
    <property type="entry name" value="Aminoglycoside_PTrfase"/>
</dbReference>
<keyword evidence="12" id="KW-0479">Metal-binding</keyword>
<evidence type="ECO:0000256" key="7">
    <source>
        <dbReference type="ARBA" id="ARBA00022840"/>
    </source>
</evidence>
<evidence type="ECO:0000256" key="2">
    <source>
        <dbReference type="ARBA" id="ARBA00012193"/>
    </source>
</evidence>
<dbReference type="InterPro" id="IPR011009">
    <property type="entry name" value="Kinase-like_dom_sf"/>
</dbReference>
<keyword evidence="4 10" id="KW-0808">Transferase</keyword>
<evidence type="ECO:0000259" key="13">
    <source>
        <dbReference type="Pfam" id="PF01636"/>
    </source>
</evidence>
<dbReference type="GO" id="GO:0005524">
    <property type="term" value="F:ATP binding"/>
    <property type="evidence" value="ECO:0007669"/>
    <property type="project" value="UniProtKB-KW"/>
</dbReference>
<dbReference type="NCBIfam" id="NF033068">
    <property type="entry name" value="APH_3p"/>
    <property type="match status" value="1"/>
</dbReference>
<dbReference type="GO" id="GO:0046872">
    <property type="term" value="F:metal ion binding"/>
    <property type="evidence" value="ECO:0007669"/>
    <property type="project" value="UniProtKB-KW"/>
</dbReference>
<organism evidence="14 15">
    <name type="scientific">Spirosoma sordidisoli</name>
    <dbReference type="NCBI Taxonomy" id="2502893"/>
    <lineage>
        <taxon>Bacteria</taxon>
        <taxon>Pseudomonadati</taxon>
        <taxon>Bacteroidota</taxon>
        <taxon>Cytophagia</taxon>
        <taxon>Cytophagales</taxon>
        <taxon>Cytophagaceae</taxon>
        <taxon>Spirosoma</taxon>
    </lineage>
</organism>
<dbReference type="Proteomes" id="UP000290407">
    <property type="component" value="Unassembled WGS sequence"/>
</dbReference>
<keyword evidence="7 10" id="KW-0067">ATP-binding</keyword>
<dbReference type="CDD" id="cd05150">
    <property type="entry name" value="APH"/>
    <property type="match status" value="1"/>
</dbReference>
<keyword evidence="15" id="KW-1185">Reference proteome</keyword>
<evidence type="ECO:0000256" key="5">
    <source>
        <dbReference type="ARBA" id="ARBA00022741"/>
    </source>
</evidence>
<evidence type="ECO:0000313" key="15">
    <source>
        <dbReference type="Proteomes" id="UP000290407"/>
    </source>
</evidence>
<gene>
    <name evidence="14" type="ORF">EQG79_28890</name>
</gene>
<evidence type="ECO:0000256" key="3">
    <source>
        <dbReference type="ARBA" id="ARBA00017903"/>
    </source>
</evidence>
<evidence type="ECO:0000256" key="9">
    <source>
        <dbReference type="ARBA" id="ARBA00048925"/>
    </source>
</evidence>
<dbReference type="AlphaFoldDB" id="A0A4Q2UGS5"/>